<name>A0A835ZBJ4_9STRA</name>
<dbReference type="GO" id="GO:0005634">
    <property type="term" value="C:nucleus"/>
    <property type="evidence" value="ECO:0007669"/>
    <property type="project" value="UniProtKB-SubCell"/>
</dbReference>
<dbReference type="PANTHER" id="PTHR10682:SF10">
    <property type="entry name" value="POLYNUCLEOTIDE ADENYLYLTRANSFERASE"/>
    <property type="match status" value="1"/>
</dbReference>
<organism evidence="17 18">
    <name type="scientific">Tribonema minus</name>
    <dbReference type="NCBI Taxonomy" id="303371"/>
    <lineage>
        <taxon>Eukaryota</taxon>
        <taxon>Sar</taxon>
        <taxon>Stramenopiles</taxon>
        <taxon>Ochrophyta</taxon>
        <taxon>PX clade</taxon>
        <taxon>Xanthophyceae</taxon>
        <taxon>Tribonematales</taxon>
        <taxon>Tribonemataceae</taxon>
        <taxon>Tribonema</taxon>
    </lineage>
</organism>
<keyword evidence="6" id="KW-0507">mRNA processing</keyword>
<evidence type="ECO:0000256" key="5">
    <source>
        <dbReference type="ARBA" id="ARBA00012388"/>
    </source>
</evidence>
<dbReference type="SUPFAM" id="SSF55003">
    <property type="entry name" value="PAP/Archaeal CCA-adding enzyme, C-terminal domain"/>
    <property type="match status" value="1"/>
</dbReference>
<dbReference type="InterPro" id="IPR007012">
    <property type="entry name" value="PolA_pol_cen_dom"/>
</dbReference>
<keyword evidence="10" id="KW-0067">ATP-binding</keyword>
<keyword evidence="18" id="KW-1185">Reference proteome</keyword>
<evidence type="ECO:0000256" key="2">
    <source>
        <dbReference type="ARBA" id="ARBA00001946"/>
    </source>
</evidence>
<feature type="compositionally biased region" description="Low complexity" evidence="13">
    <location>
        <begin position="1382"/>
        <end position="1393"/>
    </location>
</feature>
<evidence type="ECO:0000256" key="3">
    <source>
        <dbReference type="ARBA" id="ARBA00004123"/>
    </source>
</evidence>
<reference evidence="17" key="1">
    <citation type="submission" date="2021-02" db="EMBL/GenBank/DDBJ databases">
        <title>First Annotated Genome of the Yellow-green Alga Tribonema minus.</title>
        <authorList>
            <person name="Mahan K.M."/>
        </authorList>
    </citation>
    <scope>NUCLEOTIDE SEQUENCE</scope>
    <source>
        <strain evidence="17">UTEX B ZZ1240</strain>
    </source>
</reference>
<evidence type="ECO:0000256" key="11">
    <source>
        <dbReference type="ARBA" id="ARBA00022842"/>
    </source>
</evidence>
<evidence type="ECO:0000256" key="1">
    <source>
        <dbReference type="ARBA" id="ARBA00001936"/>
    </source>
</evidence>
<dbReference type="InterPro" id="IPR007010">
    <property type="entry name" value="PolA_pol_RNA-bd_dom"/>
</dbReference>
<evidence type="ECO:0000259" key="14">
    <source>
        <dbReference type="Pfam" id="PF04926"/>
    </source>
</evidence>
<dbReference type="Gene3D" id="1.10.1410.10">
    <property type="match status" value="1"/>
</dbReference>
<dbReference type="GO" id="GO:1990817">
    <property type="term" value="F:poly(A) RNA polymerase activity"/>
    <property type="evidence" value="ECO:0007669"/>
    <property type="project" value="UniProtKB-EC"/>
</dbReference>
<comment type="cofactor">
    <cofactor evidence="2">
        <name>Mg(2+)</name>
        <dbReference type="ChEBI" id="CHEBI:18420"/>
    </cofactor>
</comment>
<keyword evidence="12" id="KW-0539">Nucleus</keyword>
<evidence type="ECO:0000256" key="13">
    <source>
        <dbReference type="SAM" id="MobiDB-lite"/>
    </source>
</evidence>
<dbReference type="GO" id="GO:0031123">
    <property type="term" value="P:RNA 3'-end processing"/>
    <property type="evidence" value="ECO:0007669"/>
    <property type="project" value="InterPro"/>
</dbReference>
<evidence type="ECO:0000256" key="9">
    <source>
        <dbReference type="ARBA" id="ARBA00022741"/>
    </source>
</evidence>
<dbReference type="Gene3D" id="3.30.460.10">
    <property type="entry name" value="Beta Polymerase, domain 2"/>
    <property type="match status" value="1"/>
</dbReference>
<feature type="domain" description="Poly(A) polymerase nucleotidyltransferase" evidence="16">
    <location>
        <begin position="366"/>
        <end position="535"/>
    </location>
</feature>
<evidence type="ECO:0000256" key="12">
    <source>
        <dbReference type="ARBA" id="ARBA00023242"/>
    </source>
</evidence>
<dbReference type="InterPro" id="IPR043519">
    <property type="entry name" value="NT_sf"/>
</dbReference>
<feature type="region of interest" description="Disordered" evidence="13">
    <location>
        <begin position="1263"/>
        <end position="1307"/>
    </location>
</feature>
<evidence type="ECO:0000256" key="4">
    <source>
        <dbReference type="ARBA" id="ARBA00010912"/>
    </source>
</evidence>
<dbReference type="Pfam" id="PF04928">
    <property type="entry name" value="PAP_central"/>
    <property type="match status" value="1"/>
</dbReference>
<evidence type="ECO:0000313" key="17">
    <source>
        <dbReference type="EMBL" id="KAG5187219.1"/>
    </source>
</evidence>
<accession>A0A835ZBJ4</accession>
<dbReference type="GO" id="GO:0003723">
    <property type="term" value="F:RNA binding"/>
    <property type="evidence" value="ECO:0007669"/>
    <property type="project" value="InterPro"/>
</dbReference>
<dbReference type="GO" id="GO:0046872">
    <property type="term" value="F:metal ion binding"/>
    <property type="evidence" value="ECO:0007669"/>
    <property type="project" value="UniProtKB-KW"/>
</dbReference>
<dbReference type="Pfam" id="PF04926">
    <property type="entry name" value="PAP_RNA-bind"/>
    <property type="match status" value="1"/>
</dbReference>
<dbReference type="SUPFAM" id="SSF81301">
    <property type="entry name" value="Nucleotidyltransferase"/>
    <property type="match status" value="1"/>
</dbReference>
<evidence type="ECO:0000256" key="8">
    <source>
        <dbReference type="ARBA" id="ARBA00022723"/>
    </source>
</evidence>
<dbReference type="EMBL" id="JAFCMP010000091">
    <property type="protein sequence ID" value="KAG5187219.1"/>
    <property type="molecule type" value="Genomic_DNA"/>
</dbReference>
<dbReference type="CDD" id="cd05402">
    <property type="entry name" value="NT_PAP_TUTase"/>
    <property type="match status" value="1"/>
</dbReference>
<protein>
    <recommendedName>
        <fullName evidence="5">polynucleotide adenylyltransferase</fullName>
        <ecNumber evidence="5">2.7.7.19</ecNumber>
    </recommendedName>
</protein>
<dbReference type="PANTHER" id="PTHR10682">
    <property type="entry name" value="POLY A POLYMERASE"/>
    <property type="match status" value="1"/>
</dbReference>
<keyword evidence="9" id="KW-0547">Nucleotide-binding</keyword>
<comment type="similarity">
    <text evidence="4">Belongs to the poly(A) polymerase family.</text>
</comment>
<evidence type="ECO:0000256" key="10">
    <source>
        <dbReference type="ARBA" id="ARBA00022840"/>
    </source>
</evidence>
<dbReference type="SUPFAM" id="SSF81631">
    <property type="entry name" value="PAP/OAS1 substrate-binding domain"/>
    <property type="match status" value="1"/>
</dbReference>
<comment type="subcellular location">
    <subcellularLocation>
        <location evidence="3">Nucleus</location>
    </subcellularLocation>
</comment>
<dbReference type="OrthoDB" id="412748at2759"/>
<evidence type="ECO:0000256" key="7">
    <source>
        <dbReference type="ARBA" id="ARBA00022679"/>
    </source>
</evidence>
<feature type="domain" description="Poly(A) polymerase central" evidence="15">
    <location>
        <begin position="655"/>
        <end position="796"/>
    </location>
</feature>
<feature type="region of interest" description="Disordered" evidence="13">
    <location>
        <begin position="1170"/>
        <end position="1227"/>
    </location>
</feature>
<feature type="domain" description="Poly(A) polymerase RNA-binding" evidence="14">
    <location>
        <begin position="799"/>
        <end position="851"/>
    </location>
</feature>
<keyword evidence="7" id="KW-0808">Transferase</keyword>
<sequence>MPAVKREQLRATDEHRYLIAVGGWRVQGHSPADVLQRMQQLQRPLWLTFETGTAADMAAAPPLSLDRYWLSHAPPAAGGAAADAAISCASGAPLSRAPLSPVTPSRQLTAQACTSPDNRGSHTCKRGAPRSPSPDYTAPQRRRTAPPDTERGVACRPRLRCCHMPLQSRAVGAAAAKPGRSRALPRTAQASRARIGEQRGSRKLGGSPRRPQRRGGGMGHAAAAAVATSPAAAAQASANAIAERVRKAELAAEASANNYTNARLAVLDSVRPSQQEATSAADLYQQACKVHKELPNREGRNHLETELRYVFDVERVHAFVVKATEGAVVAGCGSRGSRRLQNSMSTCTPCVLNFRTRVYAAAAQQREQHETIEAQLVEVLQACRGFEAAEQTAWREHAVSDLAAMAQRWSQDLGRLNGMSEEQAAQVATLRTFGSYRLGVHTPDADIDCLLLCPRHCTCQDFFGSFCTDYLAALADVTDVVAVSEAYTPVLKFKMRGVPVDLLFCSLQYAQLPQPLDVQEDRHLSGLDEASVHVCNVRASEAGGASPLHVRSLNGVRVAELILRVMKCRACAACAHQSQEDRHLCSLDEASVRSLDGVRVAELNLQVVTCRACAVCAHQKQEERHLSDFDAEHVRSLDGVRVAELILQLVPNVDTFRMVLRAVKEWARRRGIYSNVLGCLGGINWKFPNAAPSTVLHRLFRCYVRWEWPTPVLITPTRHEPAAGCAQLTVWNPRVNVHDRAHIMPIITPAYPAMNSSYNVGKPQLRLLKEEFARGLEVTELLDDQPQHGHWRLFFEKSDFFYRFLHYIQVDVLLANPEDHRCWLGFVESRMRRMTLALERPPVLAHPYANIISRRVADAPGPPQLCTSFFIGLSIKSAHAITPRAPRSPVPQLNLWERRTPTMDLRLWYRRCDELPAFIYEHIPRAVDDAYNPPAAAAANAPAAAPQHDESAAMEMEAAAIAAAAIAADHGMAVEEAESGAAAPAVPPMAAELPGGGGIAAAGDGVDNMDTEHDGPAAMEIEPATFTAAIDAAYRQMIARRANSGAAMPDARPMAVELPGGAGIAAAGGGVEAMEMELDGPAAKVTDPAAIAAAIVAAYHQVTAERGSTSGAAAAPAATLMLVEEPAAASTTAAGNAADDLEMEVSDAAAPLRSELAVHDAGIAATALAQAAPTPDTQAPGPARAEVQPGPATINKAGGRGADVIEDGSTQASPHKKPRTESVGFDAKLQVPHAAAPLRTETAAHDAGVAATAPADALPMAEAQTLGSASEEGQPGSATIGSASDDANEERSAQVSHTVPSLPAEPGVYDASVAATTISRATPAPDAQTPAIEHAKRQFGPATGGSAGDDDANGGSAKASYKKQKTSTTSAKPFGEADDVTQGPAAAAPVAQVNSKAGLPEAAVETPGDSTITEACTEEKASSKALPKKRKMDTGGAKPSAEPTNEAGKAAEGTSEVAASAEADLTAGATEAAVEVLNDDQSDAASTKEKAPALEVS</sequence>
<feature type="region of interest" description="Disordered" evidence="13">
    <location>
        <begin position="171"/>
        <end position="223"/>
    </location>
</feature>
<gene>
    <name evidence="17" type="ORF">JKP88DRAFT_254089</name>
</gene>
<evidence type="ECO:0000313" key="18">
    <source>
        <dbReference type="Proteomes" id="UP000664859"/>
    </source>
</evidence>
<keyword evidence="11" id="KW-0460">Magnesium</keyword>
<dbReference type="Pfam" id="PF20750">
    <property type="entry name" value="PAP_NTPase"/>
    <property type="match status" value="1"/>
</dbReference>
<comment type="cofactor">
    <cofactor evidence="1">
        <name>Mn(2+)</name>
        <dbReference type="ChEBI" id="CHEBI:29035"/>
    </cofactor>
</comment>
<dbReference type="GO" id="GO:0006397">
    <property type="term" value="P:mRNA processing"/>
    <property type="evidence" value="ECO:0007669"/>
    <property type="project" value="UniProtKB-KW"/>
</dbReference>
<dbReference type="Gene3D" id="3.30.70.590">
    <property type="entry name" value="Poly(A) polymerase predicted RNA binding domain"/>
    <property type="match status" value="1"/>
</dbReference>
<dbReference type="EC" id="2.7.7.19" evidence="5"/>
<dbReference type="Proteomes" id="UP000664859">
    <property type="component" value="Unassembled WGS sequence"/>
</dbReference>
<feature type="compositionally biased region" description="Polar residues" evidence="13">
    <location>
        <begin position="102"/>
        <end position="118"/>
    </location>
</feature>
<feature type="region of interest" description="Disordered" evidence="13">
    <location>
        <begin position="97"/>
        <end position="152"/>
    </location>
</feature>
<keyword evidence="8" id="KW-0479">Metal-binding</keyword>
<feature type="compositionally biased region" description="Low complexity" evidence="13">
    <location>
        <begin position="1170"/>
        <end position="1183"/>
    </location>
</feature>
<feature type="region of interest" description="Disordered" evidence="13">
    <location>
        <begin position="1338"/>
        <end position="1497"/>
    </location>
</feature>
<comment type="caution">
    <text evidence="17">The sequence shown here is derived from an EMBL/GenBank/DDBJ whole genome shotgun (WGS) entry which is preliminary data.</text>
</comment>
<dbReference type="InterPro" id="IPR048840">
    <property type="entry name" value="PolA_pol_NTPase"/>
</dbReference>
<dbReference type="InterPro" id="IPR011068">
    <property type="entry name" value="NuclTrfase_I-like_C"/>
</dbReference>
<evidence type="ECO:0000259" key="16">
    <source>
        <dbReference type="Pfam" id="PF20750"/>
    </source>
</evidence>
<evidence type="ECO:0000256" key="6">
    <source>
        <dbReference type="ARBA" id="ARBA00022664"/>
    </source>
</evidence>
<evidence type="ECO:0000259" key="15">
    <source>
        <dbReference type="Pfam" id="PF04928"/>
    </source>
</evidence>
<dbReference type="GO" id="GO:0005524">
    <property type="term" value="F:ATP binding"/>
    <property type="evidence" value="ECO:0007669"/>
    <property type="project" value="UniProtKB-KW"/>
</dbReference>
<proteinExistence type="inferred from homology"/>
<feature type="compositionally biased region" description="Basic and acidic residues" evidence="13">
    <location>
        <begin position="1486"/>
        <end position="1497"/>
    </location>
</feature>